<evidence type="ECO:0000313" key="10">
    <source>
        <dbReference type="Proteomes" id="UP001597357"/>
    </source>
</evidence>
<evidence type="ECO:0000256" key="2">
    <source>
        <dbReference type="ARBA" id="ARBA00006645"/>
    </source>
</evidence>
<sequence length="363" mass="42787">MQLNIDRLRKWKDAPEKFAAVANLIYVKNKDLTIRRHKHGRGFYYTDNRKRKIKARKQIERFKKLRIPPGWQEVKISPIENGHLQAVGRDTKQRKVYKYHPIWSKFKNQTKFFKMLAFGKKLPIIRKRLEKDLNRPGMPKEKVLAIVIKLLEETHIRVGNQYYAKKNKTYGLSTLRNKHISRKEDEMSIDFIGKKGKKHHIVVDDPELMRLINKCEEIPGWELFSYYDKNGDKETIDSGLINNYIQSSCGEFYSAKDFRTWGASCIFYEYLVDLPKTEDQKTIEKNILKAYDETAKNLGNTRAVCKKYYVHPILPQQYRKGALNEIDNVSENKYLSPTECQILKLVESYELNIPKKESSCAKN</sequence>
<evidence type="ECO:0000256" key="6">
    <source>
        <dbReference type="ARBA" id="ARBA00023235"/>
    </source>
</evidence>
<dbReference type="Pfam" id="PF01028">
    <property type="entry name" value="Topoisom_I"/>
    <property type="match status" value="1"/>
</dbReference>
<gene>
    <name evidence="9" type="ORF">ACFSQ0_01375</name>
</gene>
<feature type="domain" description="DNA topoisomerase I catalytic core eukaryotic-type" evidence="7">
    <location>
        <begin position="107"/>
        <end position="307"/>
    </location>
</feature>
<evidence type="ECO:0000313" key="9">
    <source>
        <dbReference type="EMBL" id="MFD2696634.1"/>
    </source>
</evidence>
<evidence type="ECO:0000256" key="4">
    <source>
        <dbReference type="ARBA" id="ARBA00023029"/>
    </source>
</evidence>
<dbReference type="Pfam" id="PF21338">
    <property type="entry name" value="Top1B_N_bact"/>
    <property type="match status" value="1"/>
</dbReference>
<dbReference type="Gene3D" id="1.10.132.120">
    <property type="match status" value="1"/>
</dbReference>
<evidence type="ECO:0000256" key="3">
    <source>
        <dbReference type="ARBA" id="ARBA00012891"/>
    </source>
</evidence>
<dbReference type="Gene3D" id="3.30.66.10">
    <property type="entry name" value="DNA topoisomerase I domain"/>
    <property type="match status" value="1"/>
</dbReference>
<comment type="caution">
    <text evidence="9">The sequence shown here is derived from an EMBL/GenBank/DDBJ whole genome shotgun (WGS) entry which is preliminary data.</text>
</comment>
<dbReference type="Gene3D" id="3.90.15.10">
    <property type="entry name" value="Topoisomerase I, Chain A, domain 3"/>
    <property type="match status" value="1"/>
</dbReference>
<dbReference type="InterPro" id="IPR013500">
    <property type="entry name" value="TopoI_cat_euk"/>
</dbReference>
<dbReference type="PRINTS" id="PR00416">
    <property type="entry name" value="EUTPISMRASEI"/>
</dbReference>
<dbReference type="InterPro" id="IPR049331">
    <property type="entry name" value="Top1B_N_bact"/>
</dbReference>
<dbReference type="SUPFAM" id="SSF55869">
    <property type="entry name" value="DNA topoisomerase I domain"/>
    <property type="match status" value="1"/>
</dbReference>
<dbReference type="RefSeq" id="WP_379043093.1">
    <property type="nucleotide sequence ID" value="NZ_JBHULZ010000008.1"/>
</dbReference>
<dbReference type="EMBL" id="JBHULZ010000008">
    <property type="protein sequence ID" value="MFD2696634.1"/>
    <property type="molecule type" value="Genomic_DNA"/>
</dbReference>
<keyword evidence="6" id="KW-0413">Isomerase</keyword>
<dbReference type="SUPFAM" id="SSF56349">
    <property type="entry name" value="DNA breaking-rejoining enzymes"/>
    <property type="match status" value="1"/>
</dbReference>
<organism evidence="9 10">
    <name type="scientific">Mesonia sediminis</name>
    <dbReference type="NCBI Taxonomy" id="1703946"/>
    <lineage>
        <taxon>Bacteria</taxon>
        <taxon>Pseudomonadati</taxon>
        <taxon>Bacteroidota</taxon>
        <taxon>Flavobacteriia</taxon>
        <taxon>Flavobacteriales</taxon>
        <taxon>Flavobacteriaceae</taxon>
        <taxon>Mesonia</taxon>
    </lineage>
</organism>
<comment type="catalytic activity">
    <reaction evidence="1">
        <text>ATP-independent breakage of single-stranded DNA, followed by passage and rejoining.</text>
        <dbReference type="EC" id="5.6.2.1"/>
    </reaction>
</comment>
<proteinExistence type="inferred from homology"/>
<protein>
    <recommendedName>
        <fullName evidence="3">DNA topoisomerase</fullName>
        <ecNumber evidence="3">5.6.2.1</ecNumber>
    </recommendedName>
</protein>
<name>A0ABW5SBC7_9FLAO</name>
<dbReference type="PROSITE" id="PS52038">
    <property type="entry name" value="TOPO_IB_2"/>
    <property type="match status" value="1"/>
</dbReference>
<feature type="domain" description="DNA topoisomerase IB N-terminal" evidence="8">
    <location>
        <begin position="42"/>
        <end position="90"/>
    </location>
</feature>
<keyword evidence="4" id="KW-0799">Topoisomerase</keyword>
<dbReference type="InterPro" id="IPR001631">
    <property type="entry name" value="TopoI"/>
</dbReference>
<dbReference type="Proteomes" id="UP001597357">
    <property type="component" value="Unassembled WGS sequence"/>
</dbReference>
<accession>A0ABW5SBC7</accession>
<evidence type="ECO:0000259" key="8">
    <source>
        <dbReference type="Pfam" id="PF21338"/>
    </source>
</evidence>
<dbReference type="InterPro" id="IPR011010">
    <property type="entry name" value="DNA_brk_join_enz"/>
</dbReference>
<evidence type="ECO:0000256" key="1">
    <source>
        <dbReference type="ARBA" id="ARBA00000213"/>
    </source>
</evidence>
<dbReference type="InterPro" id="IPR035447">
    <property type="entry name" value="DNA_topo_I_N_sf"/>
</dbReference>
<evidence type="ECO:0000256" key="5">
    <source>
        <dbReference type="ARBA" id="ARBA00023125"/>
    </source>
</evidence>
<keyword evidence="10" id="KW-1185">Reference proteome</keyword>
<evidence type="ECO:0000259" key="7">
    <source>
        <dbReference type="Pfam" id="PF01028"/>
    </source>
</evidence>
<dbReference type="InterPro" id="IPR014711">
    <property type="entry name" value="TopoI_cat_a-hlx-sub_euk"/>
</dbReference>
<dbReference type="EC" id="5.6.2.1" evidence="3"/>
<reference evidence="10" key="1">
    <citation type="journal article" date="2019" name="Int. J. Syst. Evol. Microbiol.">
        <title>The Global Catalogue of Microorganisms (GCM) 10K type strain sequencing project: providing services to taxonomists for standard genome sequencing and annotation.</title>
        <authorList>
            <consortium name="The Broad Institute Genomics Platform"/>
            <consortium name="The Broad Institute Genome Sequencing Center for Infectious Disease"/>
            <person name="Wu L."/>
            <person name="Ma J."/>
        </authorList>
    </citation>
    <scope>NUCLEOTIDE SEQUENCE [LARGE SCALE GENOMIC DNA]</scope>
    <source>
        <strain evidence="10">KCTC 42255</strain>
    </source>
</reference>
<comment type="similarity">
    <text evidence="2">Belongs to the type IB topoisomerase family.</text>
</comment>
<keyword evidence="5" id="KW-0238">DNA-binding</keyword>